<accession>A0A1I6KNR1</accession>
<evidence type="ECO:0000313" key="2">
    <source>
        <dbReference type="EMBL" id="SFR92628.1"/>
    </source>
</evidence>
<organism evidence="2 3">
    <name type="scientific">Halomicrobium zhouii</name>
    <dbReference type="NCBI Taxonomy" id="767519"/>
    <lineage>
        <taxon>Archaea</taxon>
        <taxon>Methanobacteriati</taxon>
        <taxon>Methanobacteriota</taxon>
        <taxon>Stenosarchaea group</taxon>
        <taxon>Halobacteria</taxon>
        <taxon>Halobacteriales</taxon>
        <taxon>Haloarculaceae</taxon>
        <taxon>Halomicrobium</taxon>
    </lineage>
</organism>
<feature type="transmembrane region" description="Helical" evidence="1">
    <location>
        <begin position="50"/>
        <end position="73"/>
    </location>
</feature>
<evidence type="ECO:0000313" key="3">
    <source>
        <dbReference type="Proteomes" id="UP000199062"/>
    </source>
</evidence>
<dbReference type="Proteomes" id="UP000199062">
    <property type="component" value="Unassembled WGS sequence"/>
</dbReference>
<keyword evidence="1" id="KW-0472">Membrane</keyword>
<name>A0A1I6KNR1_9EURY</name>
<keyword evidence="3" id="KW-1185">Reference proteome</keyword>
<proteinExistence type="predicted"/>
<sequence>MGRYGNIDYPTVTKRAFLFGVSLFLIGVIGEVVGQTFFAPLPAWEQTLLVGAEGVGVLVALVAPIVFGVVLPLTE</sequence>
<feature type="transmembrane region" description="Helical" evidence="1">
    <location>
        <begin position="16"/>
        <end position="38"/>
    </location>
</feature>
<protein>
    <submittedName>
        <fullName evidence="2">Uncharacterized protein</fullName>
    </submittedName>
</protein>
<evidence type="ECO:0000256" key="1">
    <source>
        <dbReference type="SAM" id="Phobius"/>
    </source>
</evidence>
<dbReference type="AlphaFoldDB" id="A0A1I6KNR1"/>
<gene>
    <name evidence="2" type="ORF">SAMN05216559_1114</name>
</gene>
<dbReference type="OrthoDB" id="201415at2157"/>
<keyword evidence="1" id="KW-1133">Transmembrane helix</keyword>
<dbReference type="EMBL" id="FOZK01000001">
    <property type="protein sequence ID" value="SFR92628.1"/>
    <property type="molecule type" value="Genomic_DNA"/>
</dbReference>
<dbReference type="RefSeq" id="WP_089814650.1">
    <property type="nucleotide sequence ID" value="NZ_FOZK01000001.1"/>
</dbReference>
<dbReference type="InterPro" id="IPR057182">
    <property type="entry name" value="DUF7860"/>
</dbReference>
<keyword evidence="1" id="KW-0812">Transmembrane</keyword>
<dbReference type="Pfam" id="PF25259">
    <property type="entry name" value="DUF7860"/>
    <property type="match status" value="1"/>
</dbReference>
<reference evidence="2 3" key="1">
    <citation type="submission" date="2016-10" db="EMBL/GenBank/DDBJ databases">
        <authorList>
            <person name="de Groot N.N."/>
        </authorList>
    </citation>
    <scope>NUCLEOTIDE SEQUENCE [LARGE SCALE GENOMIC DNA]</scope>
    <source>
        <strain evidence="2 3">CGMCC 1.10457</strain>
    </source>
</reference>